<reference evidence="1" key="1">
    <citation type="submission" date="2020-08" db="EMBL/GenBank/DDBJ databases">
        <authorList>
            <person name="Hu Y."/>
            <person name="Nguyen S.V."/>
            <person name="Li F."/>
            <person name="Fanning S."/>
        </authorList>
    </citation>
    <scope>NUCLEOTIDE SEQUENCE</scope>
    <source>
        <strain evidence="1">SYSU D8009</strain>
    </source>
</reference>
<proteinExistence type="predicted"/>
<dbReference type="Proteomes" id="UP000600101">
    <property type="component" value="Unassembled WGS sequence"/>
</dbReference>
<sequence>MHRRGDNHPLAKLTEATVARIRASRRTNKELAAELGVAVETVAAARAGASWAHVCGEAVARKLPNGAKLTAAAVAAMRMSPLPHQHFAQHYNISENNVRAAREGRTWRSVQVRQVPIDPAPKDRRLTEDEIAAIRASDESTNVLARRYRVTKSTIKRWRRISH</sequence>
<name>A0A9X0QXP9_9PROT</name>
<evidence type="ECO:0000313" key="1">
    <source>
        <dbReference type="EMBL" id="MBC4015899.1"/>
    </source>
</evidence>
<dbReference type="RefSeq" id="WP_186770671.1">
    <property type="nucleotide sequence ID" value="NZ_JACOMF010000010.1"/>
</dbReference>
<dbReference type="AlphaFoldDB" id="A0A9X0QXP9"/>
<evidence type="ECO:0000313" key="2">
    <source>
        <dbReference type="Proteomes" id="UP000600101"/>
    </source>
</evidence>
<gene>
    <name evidence="1" type="ORF">H7965_11250</name>
</gene>
<organism evidence="1 2">
    <name type="scientific">Siccirubricoccus deserti</name>
    <dbReference type="NCBI Taxonomy" id="2013562"/>
    <lineage>
        <taxon>Bacteria</taxon>
        <taxon>Pseudomonadati</taxon>
        <taxon>Pseudomonadota</taxon>
        <taxon>Alphaproteobacteria</taxon>
        <taxon>Acetobacterales</taxon>
        <taxon>Roseomonadaceae</taxon>
        <taxon>Siccirubricoccus</taxon>
    </lineage>
</organism>
<accession>A0A9X0QXP9</accession>
<dbReference type="EMBL" id="JACOMF010000010">
    <property type="protein sequence ID" value="MBC4015899.1"/>
    <property type="molecule type" value="Genomic_DNA"/>
</dbReference>
<keyword evidence="2" id="KW-1185">Reference proteome</keyword>
<protein>
    <submittedName>
        <fullName evidence="1">Uncharacterized protein</fullName>
    </submittedName>
</protein>
<comment type="caution">
    <text evidence="1">The sequence shown here is derived from an EMBL/GenBank/DDBJ whole genome shotgun (WGS) entry which is preliminary data.</text>
</comment>